<dbReference type="AlphaFoldDB" id="D2REW6"/>
<evidence type="ECO:0000313" key="2">
    <source>
        <dbReference type="Proteomes" id="UP000001901"/>
    </source>
</evidence>
<dbReference type="HOGENOM" id="CLU_3075124_0_0_2"/>
<dbReference type="KEGG" id="apo:Arcpr_1614"/>
<protein>
    <submittedName>
        <fullName evidence="1">Uncharacterized protein</fullName>
    </submittedName>
</protein>
<name>D2REW6_ARCPA</name>
<dbReference type="GeneID" id="58788620"/>
<keyword evidence="2" id="KW-1185">Reference proteome</keyword>
<dbReference type="PaxDb" id="572546-Arcpr_1614"/>
<organism evidence="1 2">
    <name type="scientific">Archaeoglobus profundus (strain DSM 5631 / JCM 9629 / NBRC 100127 / Av18)</name>
    <dbReference type="NCBI Taxonomy" id="572546"/>
    <lineage>
        <taxon>Archaea</taxon>
        <taxon>Methanobacteriati</taxon>
        <taxon>Methanobacteriota</taxon>
        <taxon>Archaeoglobi</taxon>
        <taxon>Archaeoglobales</taxon>
        <taxon>Archaeoglobaceae</taxon>
        <taxon>Archaeoglobus</taxon>
    </lineage>
</organism>
<reference evidence="1 2" key="1">
    <citation type="journal article" date="2010" name="Stand. Genomic Sci.">
        <title>Complete genome sequence of Archaeoglobus profundus type strain (AV18).</title>
        <authorList>
            <person name="von Jan M."/>
            <person name="Lapidus A."/>
            <person name="Del Rio T.G."/>
            <person name="Copeland A."/>
            <person name="Tice H."/>
            <person name="Cheng J.F."/>
            <person name="Lucas S."/>
            <person name="Chen F."/>
            <person name="Nolan M."/>
            <person name="Goodwin L."/>
            <person name="Han C."/>
            <person name="Pitluck S."/>
            <person name="Liolios K."/>
            <person name="Ivanova N."/>
            <person name="Mavromatis K."/>
            <person name="Ovchinnikova G."/>
            <person name="Chertkov O."/>
            <person name="Pati A."/>
            <person name="Chen A."/>
            <person name="Palaniappan K."/>
            <person name="Land M."/>
            <person name="Hauser L."/>
            <person name="Chang Y.J."/>
            <person name="Jeffries C.D."/>
            <person name="Saunders E."/>
            <person name="Brettin T."/>
            <person name="Detter J.C."/>
            <person name="Chain P."/>
            <person name="Eichinger K."/>
            <person name="Huber H."/>
            <person name="Spring S."/>
            <person name="Rohde M."/>
            <person name="Goker M."/>
            <person name="Wirth R."/>
            <person name="Woyke T."/>
            <person name="Bristow J."/>
            <person name="Eisen J.A."/>
            <person name="Markowitz V."/>
            <person name="Hugenholtz P."/>
            <person name="Kyrpides N.C."/>
            <person name="Klenk H.P."/>
        </authorList>
    </citation>
    <scope>NUCLEOTIDE SEQUENCE [LARGE SCALE GENOMIC DNA]</scope>
    <source>
        <strain evidence="2">DSM 5631 / JCM 9629 / NBRC 100127 / Av18</strain>
    </source>
</reference>
<dbReference type="EMBL" id="CP001857">
    <property type="protein sequence ID" value="ADB58660.1"/>
    <property type="molecule type" value="Genomic_DNA"/>
</dbReference>
<evidence type="ECO:0000313" key="1">
    <source>
        <dbReference type="EMBL" id="ADB58660.1"/>
    </source>
</evidence>
<proteinExistence type="predicted"/>
<dbReference type="Proteomes" id="UP000001901">
    <property type="component" value="Chromosome"/>
</dbReference>
<sequence>MLGCLPLRKERMFKVIKLSDLPHSCYTDSSVCGDFLTQKCLLREVLKYGRLI</sequence>
<accession>D2REW6</accession>
<gene>
    <name evidence="1" type="ordered locus">Arcpr_1614</name>
</gene>
<dbReference type="RefSeq" id="WP_012940996.1">
    <property type="nucleotide sequence ID" value="NC_013741.1"/>
</dbReference>
<dbReference type="STRING" id="572546.Arcpr_1614"/>